<evidence type="ECO:0008006" key="2">
    <source>
        <dbReference type="Google" id="ProtNLM"/>
    </source>
</evidence>
<reference evidence="1" key="1">
    <citation type="submission" date="2019-11" db="EMBL/GenBank/DDBJ databases">
        <authorList>
            <person name="Feng L."/>
        </authorList>
    </citation>
    <scope>NUCLEOTIDE SEQUENCE</scope>
    <source>
        <strain evidence="1">BgluceraseaLFYP119</strain>
    </source>
</reference>
<dbReference type="AlphaFoldDB" id="A0A6N2U1V6"/>
<name>A0A6N2U1V6_9FIRM</name>
<dbReference type="EMBL" id="CACRST010000018">
    <property type="protein sequence ID" value="VYT12454.1"/>
    <property type="molecule type" value="Genomic_DNA"/>
</dbReference>
<accession>A0A6N2U1V6</accession>
<proteinExistence type="predicted"/>
<gene>
    <name evidence="1" type="ORF">BGLFYP119_01897</name>
</gene>
<sequence>MVFIPRKKFPDKPALVVELKWDKSAKGAISQIKQKQYCKSLEEYAGNILLAGINYSKKDKEHQCMIEKIVK</sequence>
<protein>
    <recommendedName>
        <fullName evidence="2">PD-(D/E)XK nuclease superfamily protein</fullName>
    </recommendedName>
</protein>
<organism evidence="1">
    <name type="scientific">Blautia glucerasea</name>
    <dbReference type="NCBI Taxonomy" id="536633"/>
    <lineage>
        <taxon>Bacteria</taxon>
        <taxon>Bacillati</taxon>
        <taxon>Bacillota</taxon>
        <taxon>Clostridia</taxon>
        <taxon>Lachnospirales</taxon>
        <taxon>Lachnospiraceae</taxon>
        <taxon>Blautia</taxon>
    </lineage>
</organism>
<evidence type="ECO:0000313" key="1">
    <source>
        <dbReference type="EMBL" id="VYT12454.1"/>
    </source>
</evidence>